<organism evidence="12 13">
    <name type="scientific">Chthoniobacter flavus Ellin428</name>
    <dbReference type="NCBI Taxonomy" id="497964"/>
    <lineage>
        <taxon>Bacteria</taxon>
        <taxon>Pseudomonadati</taxon>
        <taxon>Verrucomicrobiota</taxon>
        <taxon>Spartobacteria</taxon>
        <taxon>Chthoniobacterales</taxon>
        <taxon>Chthoniobacteraceae</taxon>
        <taxon>Chthoniobacter</taxon>
    </lineage>
</organism>
<dbReference type="eggNOG" id="COG1960">
    <property type="taxonomic scope" value="Bacteria"/>
</dbReference>
<dbReference type="Gene3D" id="1.10.540.10">
    <property type="entry name" value="Acyl-CoA dehydrogenase/oxidase, N-terminal domain"/>
    <property type="match status" value="1"/>
</dbReference>
<keyword evidence="3 7" id="KW-0285">Flavoprotein</keyword>
<keyword evidence="4 7" id="KW-0274">FAD</keyword>
<proteinExistence type="inferred from homology"/>
<dbReference type="Pfam" id="PF02770">
    <property type="entry name" value="Acyl-CoA_dh_M"/>
    <property type="match status" value="1"/>
</dbReference>
<evidence type="ECO:0000259" key="10">
    <source>
        <dbReference type="Pfam" id="PF02770"/>
    </source>
</evidence>
<gene>
    <name evidence="12" type="ORF">CfE428DRAFT_5143</name>
</gene>
<reference evidence="12 13" key="1">
    <citation type="journal article" date="2011" name="J. Bacteriol.">
        <title>Genome sequence of Chthoniobacter flavus Ellin428, an aerobic heterotrophic soil bacterium.</title>
        <authorList>
            <person name="Kant R."/>
            <person name="van Passel M.W."/>
            <person name="Palva A."/>
            <person name="Lucas S."/>
            <person name="Lapidus A."/>
            <person name="Glavina Del Rio T."/>
            <person name="Dalin E."/>
            <person name="Tice H."/>
            <person name="Bruce D."/>
            <person name="Goodwin L."/>
            <person name="Pitluck S."/>
            <person name="Larimer F.W."/>
            <person name="Land M.L."/>
            <person name="Hauser L."/>
            <person name="Sangwan P."/>
            <person name="de Vos W.M."/>
            <person name="Janssen P.H."/>
            <person name="Smidt H."/>
        </authorList>
    </citation>
    <scope>NUCLEOTIDE SEQUENCE [LARGE SCALE GENOMIC DNA]</scope>
    <source>
        <strain evidence="12 13">Ellin428</strain>
    </source>
</reference>
<dbReference type="Pfam" id="PF02771">
    <property type="entry name" value="Acyl-CoA_dh_N"/>
    <property type="match status" value="1"/>
</dbReference>
<dbReference type="InParanoid" id="B4D8A3"/>
<evidence type="ECO:0000259" key="9">
    <source>
        <dbReference type="Pfam" id="PF00441"/>
    </source>
</evidence>
<dbReference type="SUPFAM" id="SSF56645">
    <property type="entry name" value="Acyl-CoA dehydrogenase NM domain-like"/>
    <property type="match status" value="1"/>
</dbReference>
<evidence type="ECO:0000313" key="12">
    <source>
        <dbReference type="EMBL" id="EDY17296.1"/>
    </source>
</evidence>
<dbReference type="AlphaFoldDB" id="B4D8A3"/>
<dbReference type="PANTHER" id="PTHR43884:SF9">
    <property type="entry name" value="COMPLEX I ASSEMBLY FACTOR ACAD9, MITOCHONDRIAL"/>
    <property type="match status" value="1"/>
</dbReference>
<comment type="caution">
    <text evidence="12">The sequence shown here is derived from an EMBL/GenBank/DDBJ whole genome shotgun (WGS) entry which is preliminary data.</text>
</comment>
<dbReference type="Pfam" id="PF00441">
    <property type="entry name" value="Acyl-CoA_dh_1"/>
    <property type="match status" value="1"/>
</dbReference>
<feature type="domain" description="Acyl-CoA dehydrogenase/oxidase N-terminal" evidence="11">
    <location>
        <begin position="71"/>
        <end position="178"/>
    </location>
</feature>
<dbReference type="PANTHER" id="PTHR43884">
    <property type="entry name" value="ACYL-COA DEHYDROGENASE"/>
    <property type="match status" value="1"/>
</dbReference>
<dbReference type="FunFam" id="1.10.540.10:FF:000001">
    <property type="entry name" value="Very long-chain-specific acyl-CoA dehydrogenase, mitochondrial"/>
    <property type="match status" value="1"/>
</dbReference>
<evidence type="ECO:0000256" key="3">
    <source>
        <dbReference type="ARBA" id="ARBA00022630"/>
    </source>
</evidence>
<dbReference type="InterPro" id="IPR036250">
    <property type="entry name" value="AcylCo_DH-like_C"/>
</dbReference>
<evidence type="ECO:0000256" key="8">
    <source>
        <dbReference type="SAM" id="MobiDB-lite"/>
    </source>
</evidence>
<feature type="domain" description="Acyl-CoA dehydrogenase/oxidase C-terminal" evidence="9">
    <location>
        <begin position="290"/>
        <end position="450"/>
    </location>
</feature>
<comment type="catalytic activity">
    <reaction evidence="6">
        <text>a 2,3-saturated acyl-CoA + A = a 2,3-dehydroacyl-CoA + AH2</text>
        <dbReference type="Rhea" id="RHEA:48608"/>
        <dbReference type="ChEBI" id="CHEBI:13193"/>
        <dbReference type="ChEBI" id="CHEBI:17499"/>
        <dbReference type="ChEBI" id="CHEBI:60015"/>
        <dbReference type="ChEBI" id="CHEBI:65111"/>
    </reaction>
</comment>
<feature type="compositionally biased region" description="Polar residues" evidence="8">
    <location>
        <begin position="10"/>
        <end position="21"/>
    </location>
</feature>
<dbReference type="FunFam" id="2.40.110.10:FF:000002">
    <property type="entry name" value="Acyl-CoA dehydrogenase fadE12"/>
    <property type="match status" value="1"/>
</dbReference>
<evidence type="ECO:0000256" key="4">
    <source>
        <dbReference type="ARBA" id="ARBA00022827"/>
    </source>
</evidence>
<feature type="region of interest" description="Disordered" evidence="8">
    <location>
        <begin position="1"/>
        <end position="22"/>
    </location>
</feature>
<dbReference type="EMBL" id="ABVL01000021">
    <property type="protein sequence ID" value="EDY17296.1"/>
    <property type="molecule type" value="Genomic_DNA"/>
</dbReference>
<evidence type="ECO:0000256" key="6">
    <source>
        <dbReference type="ARBA" id="ARBA00052546"/>
    </source>
</evidence>
<dbReference type="InterPro" id="IPR037069">
    <property type="entry name" value="AcylCoA_DH/ox_N_sf"/>
</dbReference>
<dbReference type="InterPro" id="IPR009075">
    <property type="entry name" value="AcylCo_DH/oxidase_C"/>
</dbReference>
<comment type="cofactor">
    <cofactor evidence="1 7">
        <name>FAD</name>
        <dbReference type="ChEBI" id="CHEBI:57692"/>
    </cofactor>
</comment>
<feature type="domain" description="Acyl-CoA oxidase/dehydrogenase middle" evidence="10">
    <location>
        <begin position="181"/>
        <end position="278"/>
    </location>
</feature>
<name>B4D8A3_9BACT</name>
<evidence type="ECO:0000256" key="1">
    <source>
        <dbReference type="ARBA" id="ARBA00001974"/>
    </source>
</evidence>
<dbReference type="InterPro" id="IPR009100">
    <property type="entry name" value="AcylCoA_DH/oxidase_NM_dom_sf"/>
</dbReference>
<evidence type="ECO:0000313" key="13">
    <source>
        <dbReference type="Proteomes" id="UP000005824"/>
    </source>
</evidence>
<dbReference type="GO" id="GO:0050660">
    <property type="term" value="F:flavin adenine dinucleotide binding"/>
    <property type="evidence" value="ECO:0007669"/>
    <property type="project" value="InterPro"/>
</dbReference>
<keyword evidence="5 7" id="KW-0560">Oxidoreductase</keyword>
<protein>
    <submittedName>
        <fullName evidence="12">Acyl-CoA dehydrogenase domain protein</fullName>
    </submittedName>
</protein>
<sequence length="623" mass="68702">MKTEPAPASEPTSVIDTSKMSPEQRAALELTEAARAETRDGFVSGLFMGRFDFDTLHPFPVQRTEDHDQGDAFLQRLSDFLRAKVDPDEIDRTGEIPDEVFAGLGKLGAFGIKIPVEYGGLGLSQTNYCRAAMVLGSYCGNLTALLSAHQSIGVPQPLILFGNEEQKKRWLPRVAAGEVSAFALTEPKVGSDPAKMETRAEPTEDGSHFIINGEKLWCTNGVKAGVIVVMARTPDKNGRSQITAFVVDMDTPGVEVVRRCHFMGLRALYNGVVRFTNVKVPKENILLAEGKGLRVALTTLNTGRLTLPAACVGLSKRCLEIVRTWANERVQWGSTIGKHAAIAAKIARIAAETFAMESMTLYAASLVDRDKHADVRLEAAMCKLWGTERSWEHVDETMQIRGGRGYETAQSLAARGDNPVPIERLFRDSRINKIFEGSSEIMRLFIAREALDPHLKIGAPMLDTRLPWKARAGAAGRAAWRYARWYPQQWLGPLADTGLLFSHVNSRIAGQVRWAARASHHLARELFHAMAMHGPKLEREQVLLGRFVDIGTELFAIAATCSRAEALGTKEALDLADFFARGSRLKIEQLFHDLHNNTDSVGYRVAQKVLAGEHKWVEAGILV</sequence>
<evidence type="ECO:0000259" key="11">
    <source>
        <dbReference type="Pfam" id="PF02771"/>
    </source>
</evidence>
<dbReference type="FunCoup" id="B4D8A3">
    <property type="interactions" value="22"/>
</dbReference>
<dbReference type="FunFam" id="1.20.140.10:FF:000019">
    <property type="entry name" value="Acyl-CoA dehydrogenase"/>
    <property type="match status" value="1"/>
</dbReference>
<dbReference type="Gene3D" id="2.40.110.10">
    <property type="entry name" value="Butyryl-CoA Dehydrogenase, subunit A, domain 2"/>
    <property type="match status" value="1"/>
</dbReference>
<evidence type="ECO:0000256" key="2">
    <source>
        <dbReference type="ARBA" id="ARBA00009347"/>
    </source>
</evidence>
<keyword evidence="13" id="KW-1185">Reference proteome</keyword>
<comment type="similarity">
    <text evidence="2 7">Belongs to the acyl-CoA dehydrogenase family.</text>
</comment>
<dbReference type="STRING" id="497964.CfE428DRAFT_5143"/>
<dbReference type="InterPro" id="IPR013786">
    <property type="entry name" value="AcylCoA_DH/ox_N"/>
</dbReference>
<dbReference type="Proteomes" id="UP000005824">
    <property type="component" value="Unassembled WGS sequence"/>
</dbReference>
<dbReference type="GO" id="GO:0003995">
    <property type="term" value="F:acyl-CoA dehydrogenase activity"/>
    <property type="evidence" value="ECO:0007669"/>
    <property type="project" value="TreeGrafter"/>
</dbReference>
<dbReference type="InterPro" id="IPR006091">
    <property type="entry name" value="Acyl-CoA_Oxase/DH_mid-dom"/>
</dbReference>
<accession>B4D8A3</accession>
<evidence type="ECO:0000256" key="7">
    <source>
        <dbReference type="RuleBase" id="RU362125"/>
    </source>
</evidence>
<dbReference type="SUPFAM" id="SSF47203">
    <property type="entry name" value="Acyl-CoA dehydrogenase C-terminal domain-like"/>
    <property type="match status" value="1"/>
</dbReference>
<evidence type="ECO:0000256" key="5">
    <source>
        <dbReference type="ARBA" id="ARBA00023002"/>
    </source>
</evidence>
<dbReference type="RefSeq" id="WP_006982464.1">
    <property type="nucleotide sequence ID" value="NZ_ABVL01000021.1"/>
</dbReference>
<dbReference type="Gene3D" id="1.20.140.10">
    <property type="entry name" value="Butyryl-CoA Dehydrogenase, subunit A, domain 3"/>
    <property type="match status" value="2"/>
</dbReference>
<dbReference type="InterPro" id="IPR046373">
    <property type="entry name" value="Acyl-CoA_Oxase/DH_mid-dom_sf"/>
</dbReference>